<evidence type="ECO:0000259" key="1">
    <source>
        <dbReference type="SMART" id="SM00225"/>
    </source>
</evidence>
<dbReference type="Pfam" id="PF02214">
    <property type="entry name" value="BTB_2"/>
    <property type="match status" value="1"/>
</dbReference>
<proteinExistence type="predicted"/>
<feature type="domain" description="BTB" evidence="1">
    <location>
        <begin position="9"/>
        <end position="106"/>
    </location>
</feature>
<dbReference type="SUPFAM" id="SSF54695">
    <property type="entry name" value="POZ domain"/>
    <property type="match status" value="1"/>
</dbReference>
<sequence length="150" mass="17378">MRENPKLDEIVRINVGGTVFETTLFTLDKINDYMLSTMVATRWRKKEELFIDRDPTHFSKVLNYLRDGNAVLPADEEALESLRREAEFYNLPDLAKMCLSQAPDVPQEGSVVQWKESAINTYWKFFVRVDRTGTCHGYYSAKFMTPPAVM</sequence>
<dbReference type="CDD" id="cd18316">
    <property type="entry name" value="BTB_POZ_KCTD-like"/>
    <property type="match status" value="1"/>
</dbReference>
<evidence type="ECO:0000313" key="3">
    <source>
        <dbReference type="Proteomes" id="UP000053660"/>
    </source>
</evidence>
<protein>
    <submittedName>
        <fullName evidence="2">K+ channel tetramerization domain protein</fullName>
    </submittedName>
</protein>
<dbReference type="GO" id="GO:0034220">
    <property type="term" value="P:monoatomic ion transmembrane transport"/>
    <property type="evidence" value="ECO:0007669"/>
    <property type="project" value="UniProtKB-KW"/>
</dbReference>
<keyword evidence="2" id="KW-0813">Transport</keyword>
<dbReference type="InterPro" id="IPR000210">
    <property type="entry name" value="BTB/POZ_dom"/>
</dbReference>
<dbReference type="AlphaFoldDB" id="A0A0B1T9F4"/>
<dbReference type="InterPro" id="IPR003131">
    <property type="entry name" value="T1-type_BTB"/>
</dbReference>
<reference evidence="2 3" key="1">
    <citation type="submission" date="2014-03" db="EMBL/GenBank/DDBJ databases">
        <title>Draft genome of the hookworm Oesophagostomum dentatum.</title>
        <authorList>
            <person name="Mitreva M."/>
        </authorList>
    </citation>
    <scope>NUCLEOTIDE SEQUENCE [LARGE SCALE GENOMIC DNA]</scope>
    <source>
        <strain evidence="2 3">OD-Hann</strain>
    </source>
</reference>
<name>A0A0B1T9F4_OESDE</name>
<dbReference type="InterPro" id="IPR045068">
    <property type="entry name" value="BACURD1-3"/>
</dbReference>
<keyword evidence="3" id="KW-1185">Reference proteome</keyword>
<dbReference type="Gene3D" id="3.30.710.10">
    <property type="entry name" value="Potassium Channel Kv1.1, Chain A"/>
    <property type="match status" value="1"/>
</dbReference>
<dbReference type="GO" id="GO:0051260">
    <property type="term" value="P:protein homooligomerization"/>
    <property type="evidence" value="ECO:0007669"/>
    <property type="project" value="InterPro"/>
</dbReference>
<dbReference type="SMART" id="SM00225">
    <property type="entry name" value="BTB"/>
    <property type="match status" value="1"/>
</dbReference>
<dbReference type="InterPro" id="IPR011333">
    <property type="entry name" value="SKP1/BTB/POZ_sf"/>
</dbReference>
<dbReference type="Proteomes" id="UP000053660">
    <property type="component" value="Unassembled WGS sequence"/>
</dbReference>
<gene>
    <name evidence="2" type="ORF">OESDEN_05917</name>
</gene>
<evidence type="ECO:0000313" key="2">
    <source>
        <dbReference type="EMBL" id="KHJ94158.1"/>
    </source>
</evidence>
<dbReference type="PANTHER" id="PTHR11145">
    <property type="entry name" value="BTB/POZ DOMAIN-CONTAINING ADAPTER FOR CUL3-MEDIATED RHOA DEGRADATION PROTEIN FAMILY MEMBER"/>
    <property type="match status" value="1"/>
</dbReference>
<dbReference type="EMBL" id="KN550439">
    <property type="protein sequence ID" value="KHJ94158.1"/>
    <property type="molecule type" value="Genomic_DNA"/>
</dbReference>
<keyword evidence="2" id="KW-0407">Ion channel</keyword>
<dbReference type="PANTHER" id="PTHR11145:SF12">
    <property type="entry name" value="BTB DOMAIN-CONTAINING PROTEIN"/>
    <property type="match status" value="1"/>
</dbReference>
<dbReference type="OrthoDB" id="2414723at2759"/>
<accession>A0A0B1T9F4</accession>
<organism evidence="2 3">
    <name type="scientific">Oesophagostomum dentatum</name>
    <name type="common">Nodular worm</name>
    <dbReference type="NCBI Taxonomy" id="61180"/>
    <lineage>
        <taxon>Eukaryota</taxon>
        <taxon>Metazoa</taxon>
        <taxon>Ecdysozoa</taxon>
        <taxon>Nematoda</taxon>
        <taxon>Chromadorea</taxon>
        <taxon>Rhabditida</taxon>
        <taxon>Rhabditina</taxon>
        <taxon>Rhabditomorpha</taxon>
        <taxon>Strongyloidea</taxon>
        <taxon>Strongylidae</taxon>
        <taxon>Oesophagostomum</taxon>
    </lineage>
</organism>
<keyword evidence="2" id="KW-0406">Ion transport</keyword>